<reference evidence="4" key="2">
    <citation type="submission" date="2019-02" db="EMBL/GenBank/DDBJ databases">
        <title>Opniocepnalus argus Var Kimnra genome.</title>
        <authorList>
            <person name="Zhou C."/>
            <person name="Xiao S."/>
        </authorList>
    </citation>
    <scope>NUCLEOTIDE SEQUENCE [LARGE SCALE GENOMIC DNA]</scope>
</reference>
<keyword evidence="2" id="KW-0732">Signal</keyword>
<feature type="signal peptide" evidence="2">
    <location>
        <begin position="1"/>
        <end position="16"/>
    </location>
</feature>
<dbReference type="AlphaFoldDB" id="A0A6G1PU86"/>
<keyword evidence="1" id="KW-1133">Transmembrane helix</keyword>
<keyword evidence="1" id="KW-0472">Membrane</keyword>
<organism evidence="3 4">
    <name type="scientific">Channa argus</name>
    <name type="common">Northern snakehead</name>
    <name type="synonym">Ophicephalus argus</name>
    <dbReference type="NCBI Taxonomy" id="215402"/>
    <lineage>
        <taxon>Eukaryota</taxon>
        <taxon>Metazoa</taxon>
        <taxon>Chordata</taxon>
        <taxon>Craniata</taxon>
        <taxon>Vertebrata</taxon>
        <taxon>Euteleostomi</taxon>
        <taxon>Actinopterygii</taxon>
        <taxon>Neopterygii</taxon>
        <taxon>Teleostei</taxon>
        <taxon>Neoteleostei</taxon>
        <taxon>Acanthomorphata</taxon>
        <taxon>Anabantaria</taxon>
        <taxon>Anabantiformes</taxon>
        <taxon>Channoidei</taxon>
        <taxon>Channidae</taxon>
        <taxon>Channa</taxon>
    </lineage>
</organism>
<name>A0A6G1PU86_CHAAH</name>
<protein>
    <submittedName>
        <fullName evidence="3">Uncharacterized protein</fullName>
    </submittedName>
</protein>
<feature type="chain" id="PRO_5026036225" evidence="2">
    <location>
        <begin position="17"/>
        <end position="359"/>
    </location>
</feature>
<dbReference type="Proteomes" id="UP000503349">
    <property type="component" value="Chromosome 9"/>
</dbReference>
<evidence type="ECO:0000256" key="2">
    <source>
        <dbReference type="SAM" id="SignalP"/>
    </source>
</evidence>
<evidence type="ECO:0000313" key="3">
    <source>
        <dbReference type="EMBL" id="KAF3693870.1"/>
    </source>
</evidence>
<keyword evidence="4" id="KW-1185">Reference proteome</keyword>
<accession>A0A6G1PU86</accession>
<evidence type="ECO:0000313" key="4">
    <source>
        <dbReference type="Proteomes" id="UP000503349"/>
    </source>
</evidence>
<keyword evidence="1" id="KW-0812">Transmembrane</keyword>
<reference evidence="3 4" key="1">
    <citation type="submission" date="2019-02" db="EMBL/GenBank/DDBJ databases">
        <title>Opniocepnalus argus genome.</title>
        <authorList>
            <person name="Zhou C."/>
            <person name="Xiao S."/>
        </authorList>
    </citation>
    <scope>NUCLEOTIDE SEQUENCE [LARGE SCALE GENOMIC DNA]</scope>
    <source>
        <strain evidence="3">OARG1902GOOAL</strain>
        <tissue evidence="3">Muscle</tissue>
    </source>
</reference>
<feature type="transmembrane region" description="Helical" evidence="1">
    <location>
        <begin position="211"/>
        <end position="230"/>
    </location>
</feature>
<sequence>MLVLLLVGASVCGGFSYDKEEYYGSTFTMLLDLNTHSIEFNAKRDSDVTILWNRDNATASSDSRRKVQGLNYVIRDLTQRDSGLYTVRDKDQKVQFTKTLKVKENKRLYKLKPGEKFSFTFVLEPNACNIYFFSKSDNKERGPKNEVVRQGRLQESWNRFDCEGFDVLKPCGLTSEGVSISCNGFFEFWDQNDNKAVVLELEIEQIRNHAIYFYIGVGAFIIALSCCCCMRSCCCRKRSSEKDGAVTTAGTAVNFHEYGSERAGPDQDQLSQPSRTLYPNVPSYTQNNPLVYYPPTANMPTAHSELQGTAPAENVDAPTVPLCSDNEPRFELKGIPCPLPLSSVSTHCDVYTSDKLNFR</sequence>
<proteinExistence type="predicted"/>
<gene>
    <name evidence="3" type="ORF">EXN66_Car009546</name>
</gene>
<evidence type="ECO:0000256" key="1">
    <source>
        <dbReference type="SAM" id="Phobius"/>
    </source>
</evidence>
<dbReference type="EMBL" id="CM015720">
    <property type="protein sequence ID" value="KAF3693870.1"/>
    <property type="molecule type" value="Genomic_DNA"/>
</dbReference>